<keyword evidence="1" id="KW-0812">Transmembrane</keyword>
<keyword evidence="1" id="KW-1133">Transmembrane helix</keyword>
<dbReference type="EMBL" id="KQ421801">
    <property type="protein sequence ID" value="KOF76412.1"/>
    <property type="molecule type" value="Genomic_DNA"/>
</dbReference>
<gene>
    <name evidence="2" type="ORF">OCBIM_22033371mg</name>
</gene>
<evidence type="ECO:0000313" key="2">
    <source>
        <dbReference type="EMBL" id="KOF76412.1"/>
    </source>
</evidence>
<sequence length="69" mass="7814">MATNKEPNSQRVVRTSLTTDTARTRQRYTEERVEIVVEEKHGPLYNAIPCMPLPLAIILCIFNIVAPGF</sequence>
<reference evidence="2" key="1">
    <citation type="submission" date="2015-07" db="EMBL/GenBank/DDBJ databases">
        <title>MeaNS - Measles Nucleotide Surveillance Program.</title>
        <authorList>
            <person name="Tran T."/>
            <person name="Druce J."/>
        </authorList>
    </citation>
    <scope>NUCLEOTIDE SEQUENCE</scope>
    <source>
        <strain evidence="2">UCB-OBI-ISO-001</strain>
        <tissue evidence="2">Gonad</tissue>
    </source>
</reference>
<organism evidence="2">
    <name type="scientific">Octopus bimaculoides</name>
    <name type="common">California two-spotted octopus</name>
    <dbReference type="NCBI Taxonomy" id="37653"/>
    <lineage>
        <taxon>Eukaryota</taxon>
        <taxon>Metazoa</taxon>
        <taxon>Spiralia</taxon>
        <taxon>Lophotrochozoa</taxon>
        <taxon>Mollusca</taxon>
        <taxon>Cephalopoda</taxon>
        <taxon>Coleoidea</taxon>
        <taxon>Octopodiformes</taxon>
        <taxon>Octopoda</taxon>
        <taxon>Incirrata</taxon>
        <taxon>Octopodidae</taxon>
        <taxon>Octopus</taxon>
    </lineage>
</organism>
<name>A0A0L8GHC5_OCTBM</name>
<feature type="non-terminal residue" evidence="2">
    <location>
        <position position="69"/>
    </location>
</feature>
<evidence type="ECO:0000256" key="1">
    <source>
        <dbReference type="SAM" id="Phobius"/>
    </source>
</evidence>
<protein>
    <submittedName>
        <fullName evidence="2">Uncharacterized protein</fullName>
    </submittedName>
</protein>
<accession>A0A0L8GHC5</accession>
<proteinExistence type="predicted"/>
<dbReference type="AlphaFoldDB" id="A0A0L8GHC5"/>
<feature type="transmembrane region" description="Helical" evidence="1">
    <location>
        <begin position="44"/>
        <end position="66"/>
    </location>
</feature>
<keyword evidence="1" id="KW-0472">Membrane</keyword>